<evidence type="ECO:0000313" key="1">
    <source>
        <dbReference type="EMBL" id="RYP04812.1"/>
    </source>
</evidence>
<evidence type="ECO:0000313" key="2">
    <source>
        <dbReference type="Proteomes" id="UP000293360"/>
    </source>
</evidence>
<proteinExistence type="predicted"/>
<comment type="caution">
    <text evidence="1">The sequence shown here is derived from an EMBL/GenBank/DDBJ whole genome shotgun (WGS) entry which is preliminary data.</text>
</comment>
<dbReference type="AlphaFoldDB" id="A0A4Q4TFD4"/>
<sequence>MIESSYVRHSPDEQGDIQLVDDFDSRVEASCHSESFVARSPDSRNDVAFAPEIDDGMSGTAHWNPGHPKSKRPKLQANDGVDRLALDAEIKLLTLLLPLPSQVNGFPPATGPAPTMTGTCGTVKWQRKRTTRRAPSCRWFIRADIPEEALIIISPAVPVGIGFRKTS</sequence>
<protein>
    <submittedName>
        <fullName evidence="1">Uncharacterized protein</fullName>
    </submittedName>
</protein>
<gene>
    <name evidence="1" type="ORF">DL764_004228</name>
</gene>
<dbReference type="EMBL" id="QJNU01000194">
    <property type="protein sequence ID" value="RYP04812.1"/>
    <property type="molecule type" value="Genomic_DNA"/>
</dbReference>
<keyword evidence="2" id="KW-1185">Reference proteome</keyword>
<dbReference type="Proteomes" id="UP000293360">
    <property type="component" value="Unassembled WGS sequence"/>
</dbReference>
<reference evidence="1 2" key="1">
    <citation type="submission" date="2018-06" db="EMBL/GenBank/DDBJ databases">
        <title>Complete Genomes of Monosporascus.</title>
        <authorList>
            <person name="Robinson A.J."/>
            <person name="Natvig D.O."/>
        </authorList>
    </citation>
    <scope>NUCLEOTIDE SEQUENCE [LARGE SCALE GENOMIC DNA]</scope>
    <source>
        <strain evidence="1 2">CBS 110550</strain>
    </source>
</reference>
<name>A0A4Q4TFD4_9PEZI</name>
<accession>A0A4Q4TFD4</accession>
<organism evidence="1 2">
    <name type="scientific">Monosporascus ibericus</name>
    <dbReference type="NCBI Taxonomy" id="155417"/>
    <lineage>
        <taxon>Eukaryota</taxon>
        <taxon>Fungi</taxon>
        <taxon>Dikarya</taxon>
        <taxon>Ascomycota</taxon>
        <taxon>Pezizomycotina</taxon>
        <taxon>Sordariomycetes</taxon>
        <taxon>Xylariomycetidae</taxon>
        <taxon>Xylariales</taxon>
        <taxon>Xylariales incertae sedis</taxon>
        <taxon>Monosporascus</taxon>
    </lineage>
</organism>